<evidence type="ECO:0000313" key="2">
    <source>
        <dbReference type="Proteomes" id="UP000886595"/>
    </source>
</evidence>
<evidence type="ECO:0000313" key="1">
    <source>
        <dbReference type="EMBL" id="KAG2301705.1"/>
    </source>
</evidence>
<gene>
    <name evidence="1" type="ORF">Bca52824_030356</name>
</gene>
<keyword evidence="2" id="KW-1185">Reference proteome</keyword>
<dbReference type="Proteomes" id="UP000886595">
    <property type="component" value="Unassembled WGS sequence"/>
</dbReference>
<protein>
    <submittedName>
        <fullName evidence="1">Uncharacterized protein</fullName>
    </submittedName>
</protein>
<name>A0A8X7SA85_BRACI</name>
<proteinExistence type="predicted"/>
<accession>A0A8X7SA85</accession>
<organism evidence="1 2">
    <name type="scientific">Brassica carinata</name>
    <name type="common">Ethiopian mustard</name>
    <name type="synonym">Abyssinian cabbage</name>
    <dbReference type="NCBI Taxonomy" id="52824"/>
    <lineage>
        <taxon>Eukaryota</taxon>
        <taxon>Viridiplantae</taxon>
        <taxon>Streptophyta</taxon>
        <taxon>Embryophyta</taxon>
        <taxon>Tracheophyta</taxon>
        <taxon>Spermatophyta</taxon>
        <taxon>Magnoliopsida</taxon>
        <taxon>eudicotyledons</taxon>
        <taxon>Gunneridae</taxon>
        <taxon>Pentapetalae</taxon>
        <taxon>rosids</taxon>
        <taxon>malvids</taxon>
        <taxon>Brassicales</taxon>
        <taxon>Brassicaceae</taxon>
        <taxon>Brassiceae</taxon>
        <taxon>Brassica</taxon>
    </lineage>
</organism>
<sequence length="56" mass="6112">MGPLVKLYIWDKAAADFSKYKSYGRTPSAILVTTLNPNGLELASNSDIALKIDARL</sequence>
<reference evidence="1 2" key="1">
    <citation type="submission" date="2020-02" db="EMBL/GenBank/DDBJ databases">
        <authorList>
            <person name="Ma Q."/>
            <person name="Huang Y."/>
            <person name="Song X."/>
            <person name="Pei D."/>
        </authorList>
    </citation>
    <scope>NUCLEOTIDE SEQUENCE [LARGE SCALE GENOMIC DNA]</scope>
    <source>
        <strain evidence="1">Sxm20200214</strain>
        <tissue evidence="1">Leaf</tissue>
    </source>
</reference>
<dbReference type="EMBL" id="JAAMPC010000007">
    <property type="protein sequence ID" value="KAG2301705.1"/>
    <property type="molecule type" value="Genomic_DNA"/>
</dbReference>
<dbReference type="AlphaFoldDB" id="A0A8X7SA85"/>
<comment type="caution">
    <text evidence="1">The sequence shown here is derived from an EMBL/GenBank/DDBJ whole genome shotgun (WGS) entry which is preliminary data.</text>
</comment>